<protein>
    <recommendedName>
        <fullName evidence="4">MotA/TolQ/ExbB proton channel domain-containing protein</fullName>
    </recommendedName>
</protein>
<sequence length="493" mass="55275">MQWDLGKIWGDGWFFYLITIVVFGLGLGSEVFALHKTNRKFQELIKNLKILEDNKNKGISFKGHEKWFKENLLAEKVDPIDSKFRLQQYPREIAVIPRSSLRFIPPILTAIGVLGTFWGMSFGLMGVTINANDVNQSLNSAITLIDGMKTAFFTSLLGLGSSTILSAILAVTDKLRRDRCYRLRQQLDEVATLETTEKAMARLNFDSTADAAKQLAGLAREFNAEAIGKAVGRAIAQQFDVIVESRLAPTFTQIADSQLRLEKLTNDQREVLANLIGNMRTELIVPVTERLDQSASLLNRSAEVLESASNAIQVLNQDLAGIALKLAEASVTLEGFQRQTLVQLMQFANSLQDTLTQFQTATRDVLVDTATEIREGTKAILTQAQTTFQEQNGILRTVGQETSGLMISARESLVASLTNIDTRLQQMSDATQQQLENFQVAYQRNLQEFFDRQNNLLEESLGKQRDGLAGVVRELDGIFQKEYERRKELRNEK</sequence>
<proteinExistence type="predicted"/>
<keyword evidence="1" id="KW-1133">Transmembrane helix</keyword>
<gene>
    <name evidence="2" type="ORF">H6G05_24030</name>
</gene>
<evidence type="ECO:0000256" key="1">
    <source>
        <dbReference type="SAM" id="Phobius"/>
    </source>
</evidence>
<keyword evidence="1" id="KW-0812">Transmembrane</keyword>
<feature type="transmembrane region" description="Helical" evidence="1">
    <location>
        <begin position="107"/>
        <end position="131"/>
    </location>
</feature>
<keyword evidence="3" id="KW-1185">Reference proteome</keyword>
<organism evidence="2 3">
    <name type="scientific">Phormidium tenue FACHB-1050</name>
    <dbReference type="NCBI Taxonomy" id="2692857"/>
    <lineage>
        <taxon>Bacteria</taxon>
        <taxon>Bacillati</taxon>
        <taxon>Cyanobacteriota</taxon>
        <taxon>Cyanophyceae</taxon>
        <taxon>Oscillatoriophycideae</taxon>
        <taxon>Oscillatoriales</taxon>
        <taxon>Oscillatoriaceae</taxon>
        <taxon>Phormidium</taxon>
    </lineage>
</organism>
<name>A0ABR8CGS5_9CYAN</name>
<reference evidence="2 3" key="1">
    <citation type="journal article" date="2020" name="ISME J.">
        <title>Comparative genomics reveals insights into cyanobacterial evolution and habitat adaptation.</title>
        <authorList>
            <person name="Chen M.Y."/>
            <person name="Teng W.K."/>
            <person name="Zhao L."/>
            <person name="Hu C.X."/>
            <person name="Zhou Y.K."/>
            <person name="Han B.P."/>
            <person name="Song L.R."/>
            <person name="Shu W.S."/>
        </authorList>
    </citation>
    <scope>NUCLEOTIDE SEQUENCE [LARGE SCALE GENOMIC DNA]</scope>
    <source>
        <strain evidence="2 3">FACHB-1050</strain>
    </source>
</reference>
<comment type="caution">
    <text evidence="2">The sequence shown here is derived from an EMBL/GenBank/DDBJ whole genome shotgun (WGS) entry which is preliminary data.</text>
</comment>
<feature type="transmembrane region" description="Helical" evidence="1">
    <location>
        <begin position="13"/>
        <end position="34"/>
    </location>
</feature>
<feature type="transmembrane region" description="Helical" evidence="1">
    <location>
        <begin position="151"/>
        <end position="172"/>
    </location>
</feature>
<evidence type="ECO:0000313" key="3">
    <source>
        <dbReference type="Proteomes" id="UP000618445"/>
    </source>
</evidence>
<dbReference type="RefSeq" id="WP_190582353.1">
    <property type="nucleotide sequence ID" value="NZ_CAWPQU010000069.1"/>
</dbReference>
<evidence type="ECO:0000313" key="2">
    <source>
        <dbReference type="EMBL" id="MBD2319894.1"/>
    </source>
</evidence>
<evidence type="ECO:0008006" key="4">
    <source>
        <dbReference type="Google" id="ProtNLM"/>
    </source>
</evidence>
<dbReference type="Proteomes" id="UP000618445">
    <property type="component" value="Unassembled WGS sequence"/>
</dbReference>
<accession>A0ABR8CGS5</accession>
<dbReference type="EMBL" id="JACJQY010000071">
    <property type="protein sequence ID" value="MBD2319894.1"/>
    <property type="molecule type" value="Genomic_DNA"/>
</dbReference>
<keyword evidence="1" id="KW-0472">Membrane</keyword>